<accession>A0A1H1NFA6</accession>
<protein>
    <recommendedName>
        <fullName evidence="4 14">Indolepyruvate oxidoreductase subunit IorA</fullName>
        <shortName evidence="14">IOR</shortName>
        <ecNumber evidence="3 14">1.2.7.8</ecNumber>
    </recommendedName>
    <alternativeName>
        <fullName evidence="12 14">Indolepyruvate ferredoxin oxidoreductase subunit alpha</fullName>
    </alternativeName>
</protein>
<dbReference type="EMBL" id="LT629759">
    <property type="protein sequence ID" value="SDR97638.1"/>
    <property type="molecule type" value="Genomic_DNA"/>
</dbReference>
<dbReference type="PROSITE" id="PS00198">
    <property type="entry name" value="4FE4S_FER_1"/>
    <property type="match status" value="1"/>
</dbReference>
<comment type="function">
    <text evidence="1 14">Catalyzes the ferredoxin-dependent oxidative decarboxylation of arylpyruvates.</text>
</comment>
<evidence type="ECO:0000256" key="5">
    <source>
        <dbReference type="ARBA" id="ARBA00022448"/>
    </source>
</evidence>
<keyword evidence="7 14" id="KW-0479">Metal-binding</keyword>
<evidence type="ECO:0000256" key="14">
    <source>
        <dbReference type="PIRNR" id="PIRNR006439"/>
    </source>
</evidence>
<proteinExistence type="predicted"/>
<evidence type="ECO:0000256" key="11">
    <source>
        <dbReference type="ARBA" id="ARBA00023014"/>
    </source>
</evidence>
<keyword evidence="6 14" id="KW-0004">4Fe-4S</keyword>
<keyword evidence="8 14" id="KW-0249">Electron transport</keyword>
<evidence type="ECO:0000256" key="9">
    <source>
        <dbReference type="ARBA" id="ARBA00023002"/>
    </source>
</evidence>
<evidence type="ECO:0000256" key="1">
    <source>
        <dbReference type="ARBA" id="ARBA00002995"/>
    </source>
</evidence>
<keyword evidence="11 14" id="KW-0411">Iron-sulfur</keyword>
<dbReference type="InterPro" id="IPR011766">
    <property type="entry name" value="TPP_enzyme_TPP-bd"/>
</dbReference>
<dbReference type="PANTHER" id="PTHR43710:SF5">
    <property type="entry name" value="INDOLEPYRUVATE FERREDOXIN OXIDOREDUCTASE ALPHA SUBUNIT"/>
    <property type="match status" value="1"/>
</dbReference>
<evidence type="ECO:0000256" key="8">
    <source>
        <dbReference type="ARBA" id="ARBA00022982"/>
    </source>
</evidence>
<evidence type="ECO:0000256" key="12">
    <source>
        <dbReference type="ARBA" id="ARBA00030514"/>
    </source>
</evidence>
<comment type="subunit">
    <text evidence="2">Heterodimer of the IorA and IorB subunits.</text>
</comment>
<evidence type="ECO:0000256" key="2">
    <source>
        <dbReference type="ARBA" id="ARBA00011238"/>
    </source>
</evidence>
<gene>
    <name evidence="17" type="ORF">SAMN04489857_1817</name>
</gene>
<dbReference type="GO" id="GO:0030976">
    <property type="term" value="F:thiamine pyrophosphate binding"/>
    <property type="evidence" value="ECO:0007669"/>
    <property type="project" value="InterPro"/>
</dbReference>
<evidence type="ECO:0000256" key="4">
    <source>
        <dbReference type="ARBA" id="ARBA00017710"/>
    </source>
</evidence>
<dbReference type="Gene3D" id="3.40.50.970">
    <property type="match status" value="2"/>
</dbReference>
<dbReference type="SUPFAM" id="SSF52922">
    <property type="entry name" value="TK C-terminal domain-like"/>
    <property type="match status" value="1"/>
</dbReference>
<dbReference type="EC" id="1.2.7.8" evidence="3 14"/>
<comment type="cofactor">
    <cofactor evidence="14 15">
        <name>[4Fe-4S] cluster</name>
        <dbReference type="ChEBI" id="CHEBI:49883"/>
    </cofactor>
    <text evidence="14 15">Binds 2 [4Fe-4S] clusters. In this family the first cluster has a non-standard and varying [4Fe-4S] binding motif CX(2)CX(2)CX(4-5)CP.</text>
</comment>
<dbReference type="CDD" id="cd07034">
    <property type="entry name" value="TPP_PYR_PFOR_IOR-alpha_like"/>
    <property type="match status" value="1"/>
</dbReference>
<evidence type="ECO:0000313" key="18">
    <source>
        <dbReference type="Proteomes" id="UP000199480"/>
    </source>
</evidence>
<comment type="catalytic activity">
    <reaction evidence="13 14">
        <text>indole-3-pyruvate + 2 oxidized [2Fe-2S]-[ferredoxin] + CoA = (indol-3-yl)acetyl-CoA + 2 reduced [2Fe-2S]-[ferredoxin] + CO2 + H(+)</text>
        <dbReference type="Rhea" id="RHEA:12645"/>
        <dbReference type="Rhea" id="RHEA-COMP:10000"/>
        <dbReference type="Rhea" id="RHEA-COMP:10001"/>
        <dbReference type="ChEBI" id="CHEBI:15378"/>
        <dbReference type="ChEBI" id="CHEBI:16526"/>
        <dbReference type="ChEBI" id="CHEBI:17640"/>
        <dbReference type="ChEBI" id="CHEBI:33737"/>
        <dbReference type="ChEBI" id="CHEBI:33738"/>
        <dbReference type="ChEBI" id="CHEBI:57271"/>
        <dbReference type="ChEBI" id="CHEBI:57287"/>
        <dbReference type="EC" id="1.2.7.8"/>
    </reaction>
</comment>
<keyword evidence="17" id="KW-0670">Pyruvate</keyword>
<dbReference type="OrthoDB" id="9803617at2"/>
<feature type="binding site" evidence="15">
    <location>
        <position position="591"/>
    </location>
    <ligand>
        <name>[4Fe-4S] cluster</name>
        <dbReference type="ChEBI" id="CHEBI:49883"/>
        <label>1</label>
    </ligand>
</feature>
<dbReference type="InterPro" id="IPR045025">
    <property type="entry name" value="HACL1-like"/>
</dbReference>
<dbReference type="InterPro" id="IPR002880">
    <property type="entry name" value="Pyrv_Fd/Flavodoxin_OxRdtase_N"/>
</dbReference>
<dbReference type="InterPro" id="IPR017896">
    <property type="entry name" value="4Fe4S_Fe-S-bd"/>
</dbReference>
<reference evidence="18" key="1">
    <citation type="submission" date="2016-10" db="EMBL/GenBank/DDBJ databases">
        <authorList>
            <person name="Varghese N."/>
            <person name="Submissions S."/>
        </authorList>
    </citation>
    <scope>NUCLEOTIDE SEQUENCE [LARGE SCALE GENOMIC DNA]</scope>
    <source>
        <strain evidence="18">DSM 22620</strain>
    </source>
</reference>
<dbReference type="Pfam" id="PF02775">
    <property type="entry name" value="TPP_enzyme_C"/>
    <property type="match status" value="1"/>
</dbReference>
<dbReference type="InterPro" id="IPR017900">
    <property type="entry name" value="4Fe4S_Fe_S_CS"/>
</dbReference>
<keyword evidence="10 14" id="KW-0408">Iron</keyword>
<sequence>MAKQLLSGNEAIAQGAWEAGVRVGTGYPGTPSTETLENLVRHKDVYCEWSPNEKVALEVGIGSAMAGARTLVTMKHVGVNVAADPFMSVANTGVNAGLVVLAADDPSCYSSQNEQDSRTYAAFARIPCLDPADSQEAYEFSRKAFALSERFDTPVMLHETMRIAHTRTMVEPAGVREDAPLRDYASAPQKYVMMPAFAVGRIQATNAREDALVQFAEKSELNRVEMRDTSIGVIVAGALYNHVREALPNASTFKLGLTWPLPPERLRQFAASVDKVYVVEEACRYFRDAIAAMGVDLSEPPAAPLPRSGEIFPSHIRASFGAELPSHEQAAQDLPPRPPAFCAGCPHRLVFCELRRMHAIVCGDIGCYTLGAVAPYKAVDSVIDMGASFSMAHGMELAAAPERTGRPVVGVIGDSTFAHSGITSLLGTVYNGGTGTLCILDNRTTAMTGTQGNPVNGLTLTEQAARVSPLMDAAQKPSMLDRPAGKPLDLVALCQAIGVDEVSVVDAQDLKAIRRALKAATSHTDRLSVIIFKSPCRLVDRTSRPAPRITDCRKCGSCIQIGCPALGKAADGSAEIDPTQCIGCNQCVQSCPFGCIAFEEE</sequence>
<organism evidence="17 18">
    <name type="scientific">Parafannyhessea umbonata</name>
    <dbReference type="NCBI Taxonomy" id="604330"/>
    <lineage>
        <taxon>Bacteria</taxon>
        <taxon>Bacillati</taxon>
        <taxon>Actinomycetota</taxon>
        <taxon>Coriobacteriia</taxon>
        <taxon>Coriobacteriales</taxon>
        <taxon>Atopobiaceae</taxon>
        <taxon>Parafannyhessea</taxon>
    </lineage>
</organism>
<evidence type="ECO:0000256" key="13">
    <source>
        <dbReference type="ARBA" id="ARBA00048332"/>
    </source>
</evidence>
<dbReference type="Pfam" id="PF00037">
    <property type="entry name" value="Fer4"/>
    <property type="match status" value="1"/>
</dbReference>
<feature type="binding site" evidence="15">
    <location>
        <position position="581"/>
    </location>
    <ligand>
        <name>[4Fe-4S] cluster</name>
        <dbReference type="ChEBI" id="CHEBI:49883"/>
        <label>2</label>
    </ligand>
</feature>
<dbReference type="AlphaFoldDB" id="A0A1H1NFA6"/>
<feature type="binding site" evidence="15">
    <location>
        <position position="584"/>
    </location>
    <ligand>
        <name>[4Fe-4S] cluster</name>
        <dbReference type="ChEBI" id="CHEBI:49883"/>
        <label>2</label>
    </ligand>
</feature>
<evidence type="ECO:0000256" key="10">
    <source>
        <dbReference type="ARBA" id="ARBA00023004"/>
    </source>
</evidence>
<dbReference type="PANTHER" id="PTHR43710">
    <property type="entry name" value="2-HYDROXYACYL-COA LYASE"/>
    <property type="match status" value="1"/>
</dbReference>
<feature type="binding site" evidence="15">
    <location>
        <position position="552"/>
    </location>
    <ligand>
        <name>[4Fe-4S] cluster</name>
        <dbReference type="ChEBI" id="CHEBI:49883"/>
        <label>1</label>
    </ligand>
</feature>
<keyword evidence="5 14" id="KW-0813">Transport</keyword>
<dbReference type="SUPFAM" id="SSF52518">
    <property type="entry name" value="Thiamin diphosphate-binding fold (THDP-binding)"/>
    <property type="match status" value="2"/>
</dbReference>
<feature type="binding site" evidence="15">
    <location>
        <position position="587"/>
    </location>
    <ligand>
        <name>[4Fe-4S] cluster</name>
        <dbReference type="ChEBI" id="CHEBI:49883"/>
        <label>2</label>
    </ligand>
</feature>
<dbReference type="GO" id="GO:0051539">
    <property type="term" value="F:4 iron, 4 sulfur cluster binding"/>
    <property type="evidence" value="ECO:0007669"/>
    <property type="project" value="UniProtKB-UniRule"/>
</dbReference>
<dbReference type="Proteomes" id="UP000199480">
    <property type="component" value="Chromosome I"/>
</dbReference>
<dbReference type="Pfam" id="PF01855">
    <property type="entry name" value="POR_N"/>
    <property type="match status" value="1"/>
</dbReference>
<dbReference type="PROSITE" id="PS51379">
    <property type="entry name" value="4FE4S_FER_2"/>
    <property type="match status" value="1"/>
</dbReference>
<dbReference type="Gene3D" id="3.30.70.20">
    <property type="match status" value="1"/>
</dbReference>
<feature type="binding site" evidence="15">
    <location>
        <position position="555"/>
    </location>
    <ligand>
        <name>[4Fe-4S] cluster</name>
        <dbReference type="ChEBI" id="CHEBI:49883"/>
        <label>1</label>
    </ligand>
</feature>
<dbReference type="InterPro" id="IPR029061">
    <property type="entry name" value="THDP-binding"/>
</dbReference>
<evidence type="ECO:0000256" key="3">
    <source>
        <dbReference type="ARBA" id="ARBA00012812"/>
    </source>
</evidence>
<feature type="binding site" evidence="15">
    <location>
        <position position="558"/>
    </location>
    <ligand>
        <name>[4Fe-4S] cluster</name>
        <dbReference type="ChEBI" id="CHEBI:49883"/>
        <label>1</label>
    </ligand>
</feature>
<dbReference type="GeneID" id="78501147"/>
<dbReference type="FunFam" id="3.40.50.970:FF:000039">
    <property type="entry name" value="Indolepyruvate oxidoreductase subunit IorA"/>
    <property type="match status" value="1"/>
</dbReference>
<evidence type="ECO:0000256" key="15">
    <source>
        <dbReference type="PIRSR" id="PIRSR006439-50"/>
    </source>
</evidence>
<dbReference type="GO" id="GO:0043805">
    <property type="term" value="F:indolepyruvate ferredoxin oxidoreductase activity"/>
    <property type="evidence" value="ECO:0007669"/>
    <property type="project" value="UniProtKB-UniRule"/>
</dbReference>
<evidence type="ECO:0000256" key="6">
    <source>
        <dbReference type="ARBA" id="ARBA00022485"/>
    </source>
</evidence>
<dbReference type="PIRSF" id="PIRSF006439">
    <property type="entry name" value="Indolepyruvate_ferr_oxidored"/>
    <property type="match status" value="1"/>
</dbReference>
<evidence type="ECO:0000313" key="17">
    <source>
        <dbReference type="EMBL" id="SDR97638.1"/>
    </source>
</evidence>
<evidence type="ECO:0000256" key="7">
    <source>
        <dbReference type="ARBA" id="ARBA00022723"/>
    </source>
</evidence>
<dbReference type="SUPFAM" id="SSF54862">
    <property type="entry name" value="4Fe-4S ferredoxins"/>
    <property type="match status" value="1"/>
</dbReference>
<feature type="domain" description="4Fe-4S ferredoxin-type" evidence="16">
    <location>
        <begin position="572"/>
        <end position="601"/>
    </location>
</feature>
<name>A0A1H1NFA6_9ACTN</name>
<evidence type="ECO:0000259" key="16">
    <source>
        <dbReference type="PROSITE" id="PS51379"/>
    </source>
</evidence>
<dbReference type="CDD" id="cd02008">
    <property type="entry name" value="TPP_IOR_alpha"/>
    <property type="match status" value="1"/>
</dbReference>
<dbReference type="InterPro" id="IPR009014">
    <property type="entry name" value="Transketo_C/PFOR_II"/>
</dbReference>
<dbReference type="GO" id="GO:0000287">
    <property type="term" value="F:magnesium ion binding"/>
    <property type="evidence" value="ECO:0007669"/>
    <property type="project" value="UniProtKB-ARBA"/>
</dbReference>
<dbReference type="InterPro" id="IPR017721">
    <property type="entry name" value="IorA"/>
</dbReference>
<dbReference type="RefSeq" id="WP_090863688.1">
    <property type="nucleotide sequence ID" value="NZ_LT629759.1"/>
</dbReference>
<keyword evidence="9 14" id="KW-0560">Oxidoreductase</keyword>
<feature type="binding site" evidence="15">
    <location>
        <position position="563"/>
    </location>
    <ligand>
        <name>[4Fe-4S] cluster</name>
        <dbReference type="ChEBI" id="CHEBI:49883"/>
        <label>2</label>
    </ligand>
</feature>